<dbReference type="InterPro" id="IPR019861">
    <property type="entry name" value="PorP/SprF_Bacteroidetes"/>
</dbReference>
<organism evidence="1 2">
    <name type="scientific">Mariniphaga anaerophila</name>
    <dbReference type="NCBI Taxonomy" id="1484053"/>
    <lineage>
        <taxon>Bacteria</taxon>
        <taxon>Pseudomonadati</taxon>
        <taxon>Bacteroidota</taxon>
        <taxon>Bacteroidia</taxon>
        <taxon>Marinilabiliales</taxon>
        <taxon>Prolixibacteraceae</taxon>
        <taxon>Mariniphaga</taxon>
    </lineage>
</organism>
<name>A0A1M5FFU2_9BACT</name>
<proteinExistence type="predicted"/>
<evidence type="ECO:0000313" key="1">
    <source>
        <dbReference type="EMBL" id="SHF90011.1"/>
    </source>
</evidence>
<dbReference type="AlphaFoldDB" id="A0A1M5FFU2"/>
<dbReference type="STRING" id="1484053.SAMN05444274_11232"/>
<dbReference type="OrthoDB" id="1114455at2"/>
<dbReference type="Pfam" id="PF11751">
    <property type="entry name" value="PorP_SprF"/>
    <property type="match status" value="1"/>
</dbReference>
<keyword evidence="2" id="KW-1185">Reference proteome</keyword>
<evidence type="ECO:0000313" key="2">
    <source>
        <dbReference type="Proteomes" id="UP000184164"/>
    </source>
</evidence>
<dbReference type="NCBIfam" id="TIGR03519">
    <property type="entry name" value="T9SS_PorP_fam"/>
    <property type="match status" value="1"/>
</dbReference>
<reference evidence="1 2" key="1">
    <citation type="submission" date="2016-11" db="EMBL/GenBank/DDBJ databases">
        <authorList>
            <person name="Jaros S."/>
            <person name="Januszkiewicz K."/>
            <person name="Wedrychowicz H."/>
        </authorList>
    </citation>
    <scope>NUCLEOTIDE SEQUENCE [LARGE SCALE GENOMIC DNA]</scope>
    <source>
        <strain evidence="1 2">DSM 26910</strain>
    </source>
</reference>
<sequence length="317" mass="36353">MKTTDIMRYRIRLNRGVLFLLLFMVFKAEAQQEPTFTQYNFNIQTFNPAYAGTWKNTGFMVIGRHQWVGMSGAPQTYTFSFQTPVKFQNFALGMNIIADKIGLEKRMGADIDYSYRIRLTGVTDLRLGIKGGVTAYTNNFTGYTGYPGDPEDPVFMTDIETRFMPNFGVGAFLHNEKYYLGISSPKILKTDFKNSSSEMSTWAELRHFFLIGGYVFDLAENLKFKPTFLARSVWGASSVVDLTANFLLGEKVWLGANYRTGDSFGFIGQWIFENQLRIGYAFDYSITPLKSFTNATHEVMVSYELPSRRKWINPRMF</sequence>
<gene>
    <name evidence="1" type="ORF">SAMN05444274_11232</name>
</gene>
<accession>A0A1M5FFU2</accession>
<protein>
    <submittedName>
        <fullName evidence="1">Type IX secretion system membrane protein, PorP/SprF family</fullName>
    </submittedName>
</protein>
<dbReference type="Proteomes" id="UP000184164">
    <property type="component" value="Unassembled WGS sequence"/>
</dbReference>
<dbReference type="EMBL" id="FQUM01000012">
    <property type="protein sequence ID" value="SHF90011.1"/>
    <property type="molecule type" value="Genomic_DNA"/>
</dbReference>